<evidence type="ECO:0000313" key="2">
    <source>
        <dbReference type="EMBL" id="KAF5347078.1"/>
    </source>
</evidence>
<dbReference type="EMBL" id="JAACJM010000097">
    <property type="protein sequence ID" value="KAF5347078.1"/>
    <property type="molecule type" value="Genomic_DNA"/>
</dbReference>
<dbReference type="Gene3D" id="3.80.10.10">
    <property type="entry name" value="Ribonuclease Inhibitor"/>
    <property type="match status" value="1"/>
</dbReference>
<dbReference type="InterPro" id="IPR032675">
    <property type="entry name" value="LRR_dom_sf"/>
</dbReference>
<reference evidence="2 3" key="1">
    <citation type="journal article" date="2020" name="ISME J.">
        <title>Uncovering the hidden diversity of litter-decomposition mechanisms in mushroom-forming fungi.</title>
        <authorList>
            <person name="Floudas D."/>
            <person name="Bentzer J."/>
            <person name="Ahren D."/>
            <person name="Johansson T."/>
            <person name="Persson P."/>
            <person name="Tunlid A."/>
        </authorList>
    </citation>
    <scope>NUCLEOTIDE SEQUENCE [LARGE SCALE GENOMIC DNA]</scope>
    <source>
        <strain evidence="2 3">CBS 291.85</strain>
    </source>
</reference>
<evidence type="ECO:0008006" key="4">
    <source>
        <dbReference type="Google" id="ProtNLM"/>
    </source>
</evidence>
<proteinExistence type="predicted"/>
<evidence type="ECO:0000256" key="1">
    <source>
        <dbReference type="SAM" id="MobiDB-lite"/>
    </source>
</evidence>
<dbReference type="AlphaFoldDB" id="A0A8H5CU21"/>
<gene>
    <name evidence="2" type="ORF">D9758_011628</name>
</gene>
<protein>
    <recommendedName>
        <fullName evidence="4">F-box domain-containing protein</fullName>
    </recommendedName>
</protein>
<accession>A0A8H5CU21</accession>
<name>A0A8H5CU21_9AGAR</name>
<keyword evidence="3" id="KW-1185">Reference proteome</keyword>
<dbReference type="Proteomes" id="UP000559256">
    <property type="component" value="Unassembled WGS sequence"/>
</dbReference>
<evidence type="ECO:0000313" key="3">
    <source>
        <dbReference type="Proteomes" id="UP000559256"/>
    </source>
</evidence>
<sequence>MLSEGHDTLGGDASLSNAHSDSESEIFGTFVTSLSLSGDEELEHLSADDHDFRAEQNLDAPVLKLPVELLVEIFTFHSAHFGLSITPHGVFAPTLFTAHVCHLWREVTLSTPLLWANMTVDLAHNAHFHIELVKLYIRQSLSAPLMLRVQALKYDITGREGFSDEDEVGEAGWDIFRTLLNEHARWYKVSVKLRWAFFSQRYKIDLPENVQDNFICLEALEIDWESSYWPRRTTNWLFDLFKNAPCLHTLSLPHYDTAFPFPVNQLKSVSLSDDDGWISTPRMLRLCSAIEEFFLVCGPERIWTTPNIVVASATLKSLTMFMKDFVPAYETLSTLILPSLTTLRLTTPDPGADVFSVARSGSADWKRKHWFRNLTEMLQRSSCPLQSLSVDGNLFLEDQLLQLFALTPQLTHLCLRTLSWYQPIITDNLFQALVRPQLEDPTAETPIANLLPNLTSMETYISDIDHISPYKFATPNSILSMIESRRSSYHSISTDMARNSSSAQLETFEFSAEFDTEQGVRWARSFLPEVELRVRELQKIGVLKIDVKVNA</sequence>
<organism evidence="2 3">
    <name type="scientific">Tetrapyrgos nigripes</name>
    <dbReference type="NCBI Taxonomy" id="182062"/>
    <lineage>
        <taxon>Eukaryota</taxon>
        <taxon>Fungi</taxon>
        <taxon>Dikarya</taxon>
        <taxon>Basidiomycota</taxon>
        <taxon>Agaricomycotina</taxon>
        <taxon>Agaricomycetes</taxon>
        <taxon>Agaricomycetidae</taxon>
        <taxon>Agaricales</taxon>
        <taxon>Marasmiineae</taxon>
        <taxon>Marasmiaceae</taxon>
        <taxon>Tetrapyrgos</taxon>
    </lineage>
</organism>
<dbReference type="SUPFAM" id="SSF52047">
    <property type="entry name" value="RNI-like"/>
    <property type="match status" value="1"/>
</dbReference>
<comment type="caution">
    <text evidence="2">The sequence shown here is derived from an EMBL/GenBank/DDBJ whole genome shotgun (WGS) entry which is preliminary data.</text>
</comment>
<dbReference type="OrthoDB" id="3365698at2759"/>
<feature type="region of interest" description="Disordered" evidence="1">
    <location>
        <begin position="1"/>
        <end position="20"/>
    </location>
</feature>